<gene>
    <name evidence="1" type="ORF">ACA1_076080</name>
</gene>
<dbReference type="SMART" id="SM00368">
    <property type="entry name" value="LRR_RI"/>
    <property type="match status" value="3"/>
</dbReference>
<reference evidence="1 2" key="1">
    <citation type="journal article" date="2013" name="Genome Biol.">
        <title>Genome of Acanthamoeba castellanii highlights extensive lateral gene transfer and early evolution of tyrosine kinase signaling.</title>
        <authorList>
            <person name="Clarke M."/>
            <person name="Lohan A.J."/>
            <person name="Liu B."/>
            <person name="Lagkouvardos I."/>
            <person name="Roy S."/>
            <person name="Zafar N."/>
            <person name="Bertelli C."/>
            <person name="Schilde C."/>
            <person name="Kianianmomeni A."/>
            <person name="Burglin T.R."/>
            <person name="Frech C."/>
            <person name="Turcotte B."/>
            <person name="Kopec K.O."/>
            <person name="Synnott J.M."/>
            <person name="Choo C."/>
            <person name="Paponov I."/>
            <person name="Finkler A."/>
            <person name="Soon Heng Tan C."/>
            <person name="Hutchins A.P."/>
            <person name="Weinmeier T."/>
            <person name="Rattei T."/>
            <person name="Chu J.S."/>
            <person name="Gimenez G."/>
            <person name="Irimia M."/>
            <person name="Rigden D.J."/>
            <person name="Fitzpatrick D.A."/>
            <person name="Lorenzo-Morales J."/>
            <person name="Bateman A."/>
            <person name="Chiu C.H."/>
            <person name="Tang P."/>
            <person name="Hegemann P."/>
            <person name="Fromm H."/>
            <person name="Raoult D."/>
            <person name="Greub G."/>
            <person name="Miranda-Saavedra D."/>
            <person name="Chen N."/>
            <person name="Nash P."/>
            <person name="Ginger M.L."/>
            <person name="Horn M."/>
            <person name="Schaap P."/>
            <person name="Caler L."/>
            <person name="Loftus B."/>
        </authorList>
    </citation>
    <scope>NUCLEOTIDE SEQUENCE [LARGE SCALE GENOMIC DNA]</scope>
    <source>
        <strain evidence="1 2">Neff</strain>
    </source>
</reference>
<accession>L8GL20</accession>
<keyword evidence="2" id="KW-1185">Reference proteome</keyword>
<organism evidence="1 2">
    <name type="scientific">Acanthamoeba castellanii (strain ATCC 30010 / Neff)</name>
    <dbReference type="NCBI Taxonomy" id="1257118"/>
    <lineage>
        <taxon>Eukaryota</taxon>
        <taxon>Amoebozoa</taxon>
        <taxon>Discosea</taxon>
        <taxon>Longamoebia</taxon>
        <taxon>Centramoebida</taxon>
        <taxon>Acanthamoebidae</taxon>
        <taxon>Acanthamoeba</taxon>
    </lineage>
</organism>
<dbReference type="InterPro" id="IPR006553">
    <property type="entry name" value="Leu-rich_rpt_Cys-con_subtyp"/>
</dbReference>
<dbReference type="SMART" id="SM00367">
    <property type="entry name" value="LRR_CC"/>
    <property type="match status" value="5"/>
</dbReference>
<dbReference type="Pfam" id="PF13516">
    <property type="entry name" value="LRR_6"/>
    <property type="match status" value="2"/>
</dbReference>
<dbReference type="Gene3D" id="3.80.10.10">
    <property type="entry name" value="Ribonuclease Inhibitor"/>
    <property type="match status" value="3"/>
</dbReference>
<dbReference type="EMBL" id="KB008074">
    <property type="protein sequence ID" value="ELR13765.1"/>
    <property type="molecule type" value="Genomic_DNA"/>
</dbReference>
<dbReference type="GO" id="GO:0031146">
    <property type="term" value="P:SCF-dependent proteasomal ubiquitin-dependent protein catabolic process"/>
    <property type="evidence" value="ECO:0007669"/>
    <property type="project" value="TreeGrafter"/>
</dbReference>
<dbReference type="GO" id="GO:0019005">
    <property type="term" value="C:SCF ubiquitin ligase complex"/>
    <property type="evidence" value="ECO:0007669"/>
    <property type="project" value="TreeGrafter"/>
</dbReference>
<evidence type="ECO:0000313" key="2">
    <source>
        <dbReference type="Proteomes" id="UP000011083"/>
    </source>
</evidence>
<dbReference type="RefSeq" id="XP_004335778.1">
    <property type="nucleotide sequence ID" value="XM_004335730.1"/>
</dbReference>
<dbReference type="GeneID" id="14914377"/>
<dbReference type="OrthoDB" id="2585512at2759"/>
<dbReference type="STRING" id="1257118.L8GL20"/>
<sequence>MKHLWQAMTKAAAVSPITSYDGAEEVMHVGLQAHCSQQSSLSLVVGTLVFLPSSLRRLSLSPQLKPTDDALASLCARNLSFLEELTIMDASLITDRGLQRLSTSASLTSSLRTLRLCCARGITNEAASHIARFANLTTLSLACCPLSAAGIRAFASLRCLRKLNLAYSKDVTDRALKSLPRSLRSLNLTATKITDRGLQYLSMVPSSTACPSPPPLLSPSLSFSSALRFYHQLSATAINGNTATAQQGDRATSRPANRSANFYSSHMIQSTTPQLPHLVKIKLNECFITDEGIKFLLPYLRSLTTLKLSSTFITSASGQALSSFRSLVTLEVNGCHEQYWPTSSRSTPAVN</sequence>
<dbReference type="KEGG" id="acan:ACA1_076080"/>
<dbReference type="InterPro" id="IPR001611">
    <property type="entry name" value="Leu-rich_rpt"/>
</dbReference>
<name>L8GL20_ACACF</name>
<dbReference type="Proteomes" id="UP000011083">
    <property type="component" value="Unassembled WGS sequence"/>
</dbReference>
<dbReference type="SUPFAM" id="SSF52047">
    <property type="entry name" value="RNI-like"/>
    <property type="match status" value="1"/>
</dbReference>
<dbReference type="AlphaFoldDB" id="L8GL20"/>
<dbReference type="VEuPathDB" id="AmoebaDB:ACA1_076080"/>
<proteinExistence type="predicted"/>
<protein>
    <submittedName>
        <fullName evidence="1">Leucine rich repeat domain containing protein</fullName>
    </submittedName>
</protein>
<dbReference type="PANTHER" id="PTHR13318">
    <property type="entry name" value="PARTNER OF PAIRED, ISOFORM B-RELATED"/>
    <property type="match status" value="1"/>
</dbReference>
<evidence type="ECO:0000313" key="1">
    <source>
        <dbReference type="EMBL" id="ELR13765.1"/>
    </source>
</evidence>
<dbReference type="InterPro" id="IPR032675">
    <property type="entry name" value="LRR_dom_sf"/>
</dbReference>